<feature type="compositionally biased region" description="Low complexity" evidence="1">
    <location>
        <begin position="57"/>
        <end position="75"/>
    </location>
</feature>
<name>A0AAP0Q788_9MAGN</name>
<evidence type="ECO:0000313" key="3">
    <source>
        <dbReference type="Proteomes" id="UP001419268"/>
    </source>
</evidence>
<organism evidence="2 3">
    <name type="scientific">Stephania cephalantha</name>
    <dbReference type="NCBI Taxonomy" id="152367"/>
    <lineage>
        <taxon>Eukaryota</taxon>
        <taxon>Viridiplantae</taxon>
        <taxon>Streptophyta</taxon>
        <taxon>Embryophyta</taxon>
        <taxon>Tracheophyta</taxon>
        <taxon>Spermatophyta</taxon>
        <taxon>Magnoliopsida</taxon>
        <taxon>Ranunculales</taxon>
        <taxon>Menispermaceae</taxon>
        <taxon>Menispermoideae</taxon>
        <taxon>Cissampelideae</taxon>
        <taxon>Stephania</taxon>
    </lineage>
</organism>
<protein>
    <submittedName>
        <fullName evidence="2">Uncharacterized protein</fullName>
    </submittedName>
</protein>
<reference evidence="2 3" key="1">
    <citation type="submission" date="2024-01" db="EMBL/GenBank/DDBJ databases">
        <title>Genome assemblies of Stephania.</title>
        <authorList>
            <person name="Yang L."/>
        </authorList>
    </citation>
    <scope>NUCLEOTIDE SEQUENCE [LARGE SCALE GENOMIC DNA]</scope>
    <source>
        <strain evidence="2">JXDWG</strain>
        <tissue evidence="2">Leaf</tissue>
    </source>
</reference>
<gene>
    <name evidence="2" type="ORF">Scep_000967</name>
</gene>
<evidence type="ECO:0000313" key="2">
    <source>
        <dbReference type="EMBL" id="KAK9165776.1"/>
    </source>
</evidence>
<sequence>MREFLLKHKIETEEKSIETDLLTGFFTPLSNPLKFSARSLKTLSPDSDNAIGIGMPSFSLSSSSSSSSSSSPNSSTGRRSQISTSSSPI</sequence>
<feature type="compositionally biased region" description="Polar residues" evidence="1">
    <location>
        <begin position="76"/>
        <end position="89"/>
    </location>
</feature>
<accession>A0AAP0Q788</accession>
<feature type="region of interest" description="Disordered" evidence="1">
    <location>
        <begin position="54"/>
        <end position="89"/>
    </location>
</feature>
<proteinExistence type="predicted"/>
<keyword evidence="3" id="KW-1185">Reference proteome</keyword>
<dbReference type="EMBL" id="JBBNAG010000001">
    <property type="protein sequence ID" value="KAK9165776.1"/>
    <property type="molecule type" value="Genomic_DNA"/>
</dbReference>
<dbReference type="AlphaFoldDB" id="A0AAP0Q788"/>
<comment type="caution">
    <text evidence="2">The sequence shown here is derived from an EMBL/GenBank/DDBJ whole genome shotgun (WGS) entry which is preliminary data.</text>
</comment>
<evidence type="ECO:0000256" key="1">
    <source>
        <dbReference type="SAM" id="MobiDB-lite"/>
    </source>
</evidence>
<dbReference type="Proteomes" id="UP001419268">
    <property type="component" value="Unassembled WGS sequence"/>
</dbReference>